<dbReference type="GO" id="GO:0070819">
    <property type="term" value="F:menaquinone-dependent protoporphyrinogen oxidase activity"/>
    <property type="evidence" value="ECO:0007669"/>
    <property type="project" value="TreeGrafter"/>
</dbReference>
<dbReference type="OrthoDB" id="129384at2"/>
<dbReference type="InterPro" id="IPR029039">
    <property type="entry name" value="Flavoprotein-like_sf"/>
</dbReference>
<keyword evidence="3" id="KW-1185">Reference proteome</keyword>
<dbReference type="GO" id="GO:0010181">
    <property type="term" value="F:FMN binding"/>
    <property type="evidence" value="ECO:0007669"/>
    <property type="project" value="InterPro"/>
</dbReference>
<protein>
    <submittedName>
        <fullName evidence="2">Flavodoxin</fullName>
    </submittedName>
</protein>
<dbReference type="Proteomes" id="UP000092582">
    <property type="component" value="Chromosome 1"/>
</dbReference>
<sequence length="180" mass="19758">MTVLVGYSSKYGATEGIAERIAAALQSAGVDAEVHPVRDVHDPSRFDAFVIGASAYMGSWRKDATRFVQHHRDLLAQRPLWLFSSGPLGTEKTDDQGRDMLTQAVPKQFAEFTDSLTPRGTQVFYGAMNIAGLRGRDRLVSKMPAVEKILPDGDFRDWSAIDAWANTIAQDLSPSSRTVS</sequence>
<name>A0A1B1BI31_9MICO</name>
<feature type="domain" description="Flavodoxin-like" evidence="1">
    <location>
        <begin position="3"/>
        <end position="169"/>
    </location>
</feature>
<dbReference type="PATRIC" id="fig|670052.7.peg.1359"/>
<dbReference type="KEGG" id="cart:PA27867_1307"/>
<gene>
    <name evidence="2" type="ORF">PA27867_1307</name>
</gene>
<dbReference type="EMBL" id="CP016282">
    <property type="protein sequence ID" value="ANP72269.1"/>
    <property type="molecule type" value="Genomic_DNA"/>
</dbReference>
<dbReference type="Pfam" id="PF12724">
    <property type="entry name" value="Flavodoxin_5"/>
    <property type="match status" value="1"/>
</dbReference>
<dbReference type="AlphaFoldDB" id="A0A1B1BI31"/>
<dbReference type="InterPro" id="IPR026816">
    <property type="entry name" value="Flavodoxin_dom"/>
</dbReference>
<accession>A0A1B1BI31</accession>
<organism evidence="2 3">
    <name type="scientific">Cryobacterium arcticum</name>
    <dbReference type="NCBI Taxonomy" id="670052"/>
    <lineage>
        <taxon>Bacteria</taxon>
        <taxon>Bacillati</taxon>
        <taxon>Actinomycetota</taxon>
        <taxon>Actinomycetes</taxon>
        <taxon>Micrococcales</taxon>
        <taxon>Microbacteriaceae</taxon>
        <taxon>Cryobacterium</taxon>
    </lineage>
</organism>
<reference evidence="2 3" key="1">
    <citation type="submission" date="2016-06" db="EMBL/GenBank/DDBJ databases">
        <title>Genome sequencing of Cryobacterium arcticum PAMC 27867.</title>
        <authorList>
            <person name="Lee J."/>
            <person name="Kim O.-S."/>
        </authorList>
    </citation>
    <scope>NUCLEOTIDE SEQUENCE [LARGE SCALE GENOMIC DNA]</scope>
    <source>
        <strain evidence="2 3">PAMC 27867</strain>
    </source>
</reference>
<dbReference type="SUPFAM" id="SSF52218">
    <property type="entry name" value="Flavoproteins"/>
    <property type="match status" value="1"/>
</dbReference>
<evidence type="ECO:0000313" key="3">
    <source>
        <dbReference type="Proteomes" id="UP000092582"/>
    </source>
</evidence>
<dbReference type="Gene3D" id="3.40.50.360">
    <property type="match status" value="1"/>
</dbReference>
<dbReference type="PANTHER" id="PTHR38030:SF2">
    <property type="entry name" value="PROTOPORPHYRINOGEN IX DEHYDROGENASE [QUINONE]"/>
    <property type="match status" value="1"/>
</dbReference>
<dbReference type="InterPro" id="IPR052200">
    <property type="entry name" value="Protoporphyrinogen_IX_DH"/>
</dbReference>
<dbReference type="InterPro" id="IPR008254">
    <property type="entry name" value="Flavodoxin/NO_synth"/>
</dbReference>
<dbReference type="GO" id="GO:0006783">
    <property type="term" value="P:heme biosynthetic process"/>
    <property type="evidence" value="ECO:0007669"/>
    <property type="project" value="TreeGrafter"/>
</dbReference>
<proteinExistence type="predicted"/>
<dbReference type="PANTHER" id="PTHR38030">
    <property type="entry name" value="PROTOPORPHYRINOGEN IX DEHYDROGENASE [MENAQUINONE]"/>
    <property type="match status" value="1"/>
</dbReference>
<evidence type="ECO:0000259" key="1">
    <source>
        <dbReference type="PROSITE" id="PS50902"/>
    </source>
</evidence>
<dbReference type="RefSeq" id="WP_066594619.1">
    <property type="nucleotide sequence ID" value="NZ_CP016282.1"/>
</dbReference>
<dbReference type="STRING" id="670052.PA27867_1307"/>
<dbReference type="PROSITE" id="PS50902">
    <property type="entry name" value="FLAVODOXIN_LIKE"/>
    <property type="match status" value="1"/>
</dbReference>
<evidence type="ECO:0000313" key="2">
    <source>
        <dbReference type="EMBL" id="ANP72269.1"/>
    </source>
</evidence>